<dbReference type="InterPro" id="IPR001810">
    <property type="entry name" value="F-box_dom"/>
</dbReference>
<dbReference type="AlphaFoldDB" id="G7KDW3"/>
<dbReference type="EnsemblPlants" id="AES96691">
    <property type="protein sequence ID" value="AES96691"/>
    <property type="gene ID" value="MTR_5g040130"/>
</dbReference>
<protein>
    <submittedName>
        <fullName evidence="2">F-box/RNI superfamily protein</fullName>
    </submittedName>
</protein>
<dbReference type="HOGENOM" id="CLU_2349972_0_0_1"/>
<dbReference type="PaxDb" id="3880-AES96691"/>
<dbReference type="CDD" id="cd22160">
    <property type="entry name" value="F-box_AtFBL13-like"/>
    <property type="match status" value="1"/>
</dbReference>
<dbReference type="InterPro" id="IPR036047">
    <property type="entry name" value="F-box-like_dom_sf"/>
</dbReference>
<gene>
    <name evidence="2" type="ordered locus">MTR_5g040130</name>
</gene>
<dbReference type="Proteomes" id="UP000002051">
    <property type="component" value="Chromosome 5"/>
</dbReference>
<evidence type="ECO:0000313" key="3">
    <source>
        <dbReference type="EnsemblPlants" id="AES96691"/>
    </source>
</evidence>
<accession>G7KDW3</accession>
<dbReference type="PROSITE" id="PS50181">
    <property type="entry name" value="FBOX"/>
    <property type="match status" value="1"/>
</dbReference>
<dbReference type="SUPFAM" id="SSF81383">
    <property type="entry name" value="F-box domain"/>
    <property type="match status" value="1"/>
</dbReference>
<dbReference type="EMBL" id="CM001221">
    <property type="protein sequence ID" value="AES96691.1"/>
    <property type="molecule type" value="Genomic_DNA"/>
</dbReference>
<dbReference type="Pfam" id="PF00646">
    <property type="entry name" value="F-box"/>
    <property type="match status" value="1"/>
</dbReference>
<reference evidence="2 4" key="2">
    <citation type="journal article" date="2014" name="BMC Genomics">
        <title>An improved genome release (version Mt4.0) for the model legume Medicago truncatula.</title>
        <authorList>
            <person name="Tang H."/>
            <person name="Krishnakumar V."/>
            <person name="Bidwell S."/>
            <person name="Rosen B."/>
            <person name="Chan A."/>
            <person name="Zhou S."/>
            <person name="Gentzbittel L."/>
            <person name="Childs K.L."/>
            <person name="Yandell M."/>
            <person name="Gundlach H."/>
            <person name="Mayer K.F."/>
            <person name="Schwartz D.C."/>
            <person name="Town C.D."/>
        </authorList>
    </citation>
    <scope>GENOME REANNOTATION</scope>
    <source>
        <strain evidence="3 4">cv. Jemalong A17</strain>
    </source>
</reference>
<reference evidence="3" key="3">
    <citation type="submission" date="2015-04" db="UniProtKB">
        <authorList>
            <consortium name="EnsemblPlants"/>
        </authorList>
    </citation>
    <scope>IDENTIFICATION</scope>
    <source>
        <strain evidence="3">cv. Jemalong A17</strain>
    </source>
</reference>
<evidence type="ECO:0000259" key="1">
    <source>
        <dbReference type="PROSITE" id="PS50181"/>
    </source>
</evidence>
<keyword evidence="4" id="KW-1185">Reference proteome</keyword>
<dbReference type="Gene3D" id="1.20.1280.50">
    <property type="match status" value="1"/>
</dbReference>
<reference evidence="2 4" key="1">
    <citation type="journal article" date="2011" name="Nature">
        <title>The Medicago genome provides insight into the evolution of rhizobial symbioses.</title>
        <authorList>
            <person name="Young N.D."/>
            <person name="Debelle F."/>
            <person name="Oldroyd G.E."/>
            <person name="Geurts R."/>
            <person name="Cannon S.B."/>
            <person name="Udvardi M.K."/>
            <person name="Benedito V.A."/>
            <person name="Mayer K.F."/>
            <person name="Gouzy J."/>
            <person name="Schoof H."/>
            <person name="Van de Peer Y."/>
            <person name="Proost S."/>
            <person name="Cook D.R."/>
            <person name="Meyers B.C."/>
            <person name="Spannagl M."/>
            <person name="Cheung F."/>
            <person name="De Mita S."/>
            <person name="Krishnakumar V."/>
            <person name="Gundlach H."/>
            <person name="Zhou S."/>
            <person name="Mudge J."/>
            <person name="Bharti A.K."/>
            <person name="Murray J.D."/>
            <person name="Naoumkina M.A."/>
            <person name="Rosen B."/>
            <person name="Silverstein K.A."/>
            <person name="Tang H."/>
            <person name="Rombauts S."/>
            <person name="Zhao P.X."/>
            <person name="Zhou P."/>
            <person name="Barbe V."/>
            <person name="Bardou P."/>
            <person name="Bechner M."/>
            <person name="Bellec A."/>
            <person name="Berger A."/>
            <person name="Berges H."/>
            <person name="Bidwell S."/>
            <person name="Bisseling T."/>
            <person name="Choisne N."/>
            <person name="Couloux A."/>
            <person name="Denny R."/>
            <person name="Deshpande S."/>
            <person name="Dai X."/>
            <person name="Doyle J.J."/>
            <person name="Dudez A.M."/>
            <person name="Farmer A.D."/>
            <person name="Fouteau S."/>
            <person name="Franken C."/>
            <person name="Gibelin C."/>
            <person name="Gish J."/>
            <person name="Goldstein S."/>
            <person name="Gonzalez A.J."/>
            <person name="Green P.J."/>
            <person name="Hallab A."/>
            <person name="Hartog M."/>
            <person name="Hua A."/>
            <person name="Humphray S.J."/>
            <person name="Jeong D.H."/>
            <person name="Jing Y."/>
            <person name="Jocker A."/>
            <person name="Kenton S.M."/>
            <person name="Kim D.J."/>
            <person name="Klee K."/>
            <person name="Lai H."/>
            <person name="Lang C."/>
            <person name="Lin S."/>
            <person name="Macmil S.L."/>
            <person name="Magdelenat G."/>
            <person name="Matthews L."/>
            <person name="McCorrison J."/>
            <person name="Monaghan E.L."/>
            <person name="Mun J.H."/>
            <person name="Najar F.Z."/>
            <person name="Nicholson C."/>
            <person name="Noirot C."/>
            <person name="O'Bleness M."/>
            <person name="Paule C.R."/>
            <person name="Poulain J."/>
            <person name="Prion F."/>
            <person name="Qin B."/>
            <person name="Qu C."/>
            <person name="Retzel E.F."/>
            <person name="Riddle C."/>
            <person name="Sallet E."/>
            <person name="Samain S."/>
            <person name="Samson N."/>
            <person name="Sanders I."/>
            <person name="Saurat O."/>
            <person name="Scarpelli C."/>
            <person name="Schiex T."/>
            <person name="Segurens B."/>
            <person name="Severin A.J."/>
            <person name="Sherrier D.J."/>
            <person name="Shi R."/>
            <person name="Sims S."/>
            <person name="Singer S.R."/>
            <person name="Sinharoy S."/>
            <person name="Sterck L."/>
            <person name="Viollet A."/>
            <person name="Wang B.B."/>
            <person name="Wang K."/>
            <person name="Wang M."/>
            <person name="Wang X."/>
            <person name="Warfsmann J."/>
            <person name="Weissenbach J."/>
            <person name="White D.D."/>
            <person name="White J.D."/>
            <person name="Wiley G.B."/>
            <person name="Wincker P."/>
            <person name="Xing Y."/>
            <person name="Yang L."/>
            <person name="Yao Z."/>
            <person name="Ying F."/>
            <person name="Zhai J."/>
            <person name="Zhou L."/>
            <person name="Zuber A."/>
            <person name="Denarie J."/>
            <person name="Dixon R.A."/>
            <person name="May G.D."/>
            <person name="Schwartz D.C."/>
            <person name="Rogers J."/>
            <person name="Quetier F."/>
            <person name="Town C.D."/>
            <person name="Roe B.A."/>
        </authorList>
    </citation>
    <scope>NUCLEOTIDE SEQUENCE [LARGE SCALE GENOMIC DNA]</scope>
    <source>
        <strain evidence="2">A17</strain>
        <strain evidence="3 4">cv. Jemalong A17</strain>
    </source>
</reference>
<feature type="domain" description="F-box" evidence="1">
    <location>
        <begin position="60"/>
        <end position="97"/>
    </location>
</feature>
<evidence type="ECO:0000313" key="4">
    <source>
        <dbReference type="Proteomes" id="UP000002051"/>
    </source>
</evidence>
<evidence type="ECO:0000313" key="2">
    <source>
        <dbReference type="EMBL" id="AES96691.1"/>
    </source>
</evidence>
<sequence>MRDDGGGGEVRIECVTRNNEIVALLSISIITNQDLKKLSNPYYAFFSKALKCLLKPKAYEDRLSNLPDSVILHILSFLNTKEVVRTCVLSTRWKIHF</sequence>
<proteinExistence type="predicted"/>
<dbReference type="PANTHER" id="PTHR34223">
    <property type="entry name" value="OS11G0201299 PROTEIN"/>
    <property type="match status" value="1"/>
</dbReference>
<dbReference type="PANTHER" id="PTHR34223:SF51">
    <property type="entry name" value="OS06G0556300 PROTEIN"/>
    <property type="match status" value="1"/>
</dbReference>
<name>G7KDW3_MEDTR</name>
<dbReference type="InterPro" id="IPR053197">
    <property type="entry name" value="F-box_SCFL_complex_component"/>
</dbReference>
<organism evidence="2 4">
    <name type="scientific">Medicago truncatula</name>
    <name type="common">Barrel medic</name>
    <name type="synonym">Medicago tribuloides</name>
    <dbReference type="NCBI Taxonomy" id="3880"/>
    <lineage>
        <taxon>Eukaryota</taxon>
        <taxon>Viridiplantae</taxon>
        <taxon>Streptophyta</taxon>
        <taxon>Embryophyta</taxon>
        <taxon>Tracheophyta</taxon>
        <taxon>Spermatophyta</taxon>
        <taxon>Magnoliopsida</taxon>
        <taxon>eudicotyledons</taxon>
        <taxon>Gunneridae</taxon>
        <taxon>Pentapetalae</taxon>
        <taxon>rosids</taxon>
        <taxon>fabids</taxon>
        <taxon>Fabales</taxon>
        <taxon>Fabaceae</taxon>
        <taxon>Papilionoideae</taxon>
        <taxon>50 kb inversion clade</taxon>
        <taxon>NPAAA clade</taxon>
        <taxon>Hologalegina</taxon>
        <taxon>IRL clade</taxon>
        <taxon>Trifolieae</taxon>
        <taxon>Medicago</taxon>
    </lineage>
</organism>
<dbReference type="InterPro" id="IPR053781">
    <property type="entry name" value="F-box_AtFBL13-like"/>
</dbReference>